<name>A0ABD1ZR01_9MARC</name>
<dbReference type="Proteomes" id="UP001605036">
    <property type="component" value="Unassembled WGS sequence"/>
</dbReference>
<proteinExistence type="predicted"/>
<sequence length="109" mass="11545">MTILNVTIGKLPDGRALKQAYGKMVGTLSPLQFRSDWLQLGIAGQVPREGRSGINSSMQAKGTSGGNLGGYAKKGFELARCVEPTRTSATPPWLSALYNVEVYPGEGCA</sequence>
<organism evidence="1 2">
    <name type="scientific">Riccia fluitans</name>
    <dbReference type="NCBI Taxonomy" id="41844"/>
    <lineage>
        <taxon>Eukaryota</taxon>
        <taxon>Viridiplantae</taxon>
        <taxon>Streptophyta</taxon>
        <taxon>Embryophyta</taxon>
        <taxon>Marchantiophyta</taxon>
        <taxon>Marchantiopsida</taxon>
        <taxon>Marchantiidae</taxon>
        <taxon>Marchantiales</taxon>
        <taxon>Ricciaceae</taxon>
        <taxon>Riccia</taxon>
    </lineage>
</organism>
<reference evidence="1 2" key="1">
    <citation type="submission" date="2024-09" db="EMBL/GenBank/DDBJ databases">
        <title>Chromosome-scale assembly of Riccia fluitans.</title>
        <authorList>
            <person name="Paukszto L."/>
            <person name="Sawicki J."/>
            <person name="Karawczyk K."/>
            <person name="Piernik-Szablinska J."/>
            <person name="Szczecinska M."/>
            <person name="Mazdziarz M."/>
        </authorList>
    </citation>
    <scope>NUCLEOTIDE SEQUENCE [LARGE SCALE GENOMIC DNA]</scope>
    <source>
        <strain evidence="1">Rf_01</strain>
        <tissue evidence="1">Aerial parts of the thallus</tissue>
    </source>
</reference>
<protein>
    <submittedName>
        <fullName evidence="1">Uncharacterized protein</fullName>
    </submittedName>
</protein>
<keyword evidence="2" id="KW-1185">Reference proteome</keyword>
<comment type="caution">
    <text evidence="1">The sequence shown here is derived from an EMBL/GenBank/DDBJ whole genome shotgun (WGS) entry which is preliminary data.</text>
</comment>
<evidence type="ECO:0000313" key="2">
    <source>
        <dbReference type="Proteomes" id="UP001605036"/>
    </source>
</evidence>
<gene>
    <name evidence="1" type="ORF">R1flu_021580</name>
</gene>
<dbReference type="AlphaFoldDB" id="A0ABD1ZR01"/>
<accession>A0ABD1ZR01</accession>
<dbReference type="EMBL" id="JBHFFA010000001">
    <property type="protein sequence ID" value="KAL2653452.1"/>
    <property type="molecule type" value="Genomic_DNA"/>
</dbReference>
<evidence type="ECO:0000313" key="1">
    <source>
        <dbReference type="EMBL" id="KAL2653452.1"/>
    </source>
</evidence>